<proteinExistence type="predicted"/>
<dbReference type="EMBL" id="BPLR01019453">
    <property type="protein sequence ID" value="GIX68057.1"/>
    <property type="molecule type" value="Genomic_DNA"/>
</dbReference>
<evidence type="ECO:0000313" key="1">
    <source>
        <dbReference type="EMBL" id="GIX68057.1"/>
    </source>
</evidence>
<dbReference type="AlphaFoldDB" id="A0AAV4M7H4"/>
<dbReference type="Proteomes" id="UP001054945">
    <property type="component" value="Unassembled WGS sequence"/>
</dbReference>
<accession>A0AAV4M7H4</accession>
<name>A0AAV4M7H4_CAEEX</name>
<keyword evidence="2" id="KW-1185">Reference proteome</keyword>
<sequence>MVCTETRLDLQSGKDHNAERFPLEWGGAFRLNNCYLNLIGKLRHFLHTIWKNEFKNGLHQDKIRSAVREGRRHHNGALCRMIENQLFSILSAPLHCRNGLPFSQSVIPHNA</sequence>
<organism evidence="1 2">
    <name type="scientific">Caerostris extrusa</name>
    <name type="common">Bark spider</name>
    <name type="synonym">Caerostris bankana</name>
    <dbReference type="NCBI Taxonomy" id="172846"/>
    <lineage>
        <taxon>Eukaryota</taxon>
        <taxon>Metazoa</taxon>
        <taxon>Ecdysozoa</taxon>
        <taxon>Arthropoda</taxon>
        <taxon>Chelicerata</taxon>
        <taxon>Arachnida</taxon>
        <taxon>Araneae</taxon>
        <taxon>Araneomorphae</taxon>
        <taxon>Entelegynae</taxon>
        <taxon>Araneoidea</taxon>
        <taxon>Araneidae</taxon>
        <taxon>Caerostris</taxon>
    </lineage>
</organism>
<gene>
    <name evidence="1" type="ORF">CEXT_169421</name>
</gene>
<reference evidence="1 2" key="1">
    <citation type="submission" date="2021-06" db="EMBL/GenBank/DDBJ databases">
        <title>Caerostris extrusa draft genome.</title>
        <authorList>
            <person name="Kono N."/>
            <person name="Arakawa K."/>
        </authorList>
    </citation>
    <scope>NUCLEOTIDE SEQUENCE [LARGE SCALE GENOMIC DNA]</scope>
</reference>
<comment type="caution">
    <text evidence="1">The sequence shown here is derived from an EMBL/GenBank/DDBJ whole genome shotgun (WGS) entry which is preliminary data.</text>
</comment>
<protein>
    <submittedName>
        <fullName evidence="1">Uncharacterized protein</fullName>
    </submittedName>
</protein>
<evidence type="ECO:0000313" key="2">
    <source>
        <dbReference type="Proteomes" id="UP001054945"/>
    </source>
</evidence>